<dbReference type="AlphaFoldDB" id="A0A6V7PLK8"/>
<evidence type="ECO:0000313" key="2">
    <source>
        <dbReference type="EMBL" id="CAD1831538.1"/>
    </source>
</evidence>
<name>A0A6V7PLK8_ANACO</name>
<gene>
    <name evidence="2" type="ORF">CB5_LOCUS14749</name>
</gene>
<dbReference type="EMBL" id="LR862149">
    <property type="protein sequence ID" value="CAD1831538.1"/>
    <property type="molecule type" value="Genomic_DNA"/>
</dbReference>
<protein>
    <submittedName>
        <fullName evidence="2">Uncharacterized protein</fullName>
    </submittedName>
</protein>
<organism evidence="2">
    <name type="scientific">Ananas comosus var. bracteatus</name>
    <name type="common">red pineapple</name>
    <dbReference type="NCBI Taxonomy" id="296719"/>
    <lineage>
        <taxon>Eukaryota</taxon>
        <taxon>Viridiplantae</taxon>
        <taxon>Streptophyta</taxon>
        <taxon>Embryophyta</taxon>
        <taxon>Tracheophyta</taxon>
        <taxon>Spermatophyta</taxon>
        <taxon>Magnoliopsida</taxon>
        <taxon>Liliopsida</taxon>
        <taxon>Poales</taxon>
        <taxon>Bromeliaceae</taxon>
        <taxon>Bromelioideae</taxon>
        <taxon>Ananas</taxon>
    </lineage>
</organism>
<reference evidence="2" key="1">
    <citation type="submission" date="2020-07" db="EMBL/GenBank/DDBJ databases">
        <authorList>
            <person name="Lin J."/>
        </authorList>
    </citation>
    <scope>NUCLEOTIDE SEQUENCE</scope>
</reference>
<accession>A0A6V7PLK8</accession>
<proteinExistence type="predicted"/>
<feature type="compositionally biased region" description="Polar residues" evidence="1">
    <location>
        <begin position="72"/>
        <end position="81"/>
    </location>
</feature>
<sequence>MFIVAPEAQPLNSCSIFLLLLTVKDKDMGEVREYLSDCRHCCPGELTMILYHHRDQKELAVDSHNKRHQRGTKSVTGNSPILATPKPFNYSDASQPSRTFKNPNQQERVLGAGPVSTEATRNISNTDFDERRAEGLCFWCEEKYVPGRQCKKKQLYRIELVEEENGGGLPPARAQDHRIPLKDGANPVNVRPIGAEEHLQHLRTAFDVLRQHTLFLKQK</sequence>
<evidence type="ECO:0000256" key="1">
    <source>
        <dbReference type="SAM" id="MobiDB-lite"/>
    </source>
</evidence>
<feature type="region of interest" description="Disordered" evidence="1">
    <location>
        <begin position="62"/>
        <end position="84"/>
    </location>
</feature>